<name>A0AAV6XCG1_9LAMI</name>
<dbReference type="Proteomes" id="UP000826271">
    <property type="component" value="Unassembled WGS sequence"/>
</dbReference>
<keyword evidence="3" id="KW-1185">Reference proteome</keyword>
<accession>A0AAV6XCG1</accession>
<comment type="caution">
    <text evidence="2">The sequence shown here is derived from an EMBL/GenBank/DDBJ whole genome shotgun (WGS) entry which is preliminary data.</text>
</comment>
<dbReference type="PANTHER" id="PTHR35488">
    <property type="entry name" value="OS05G0358900 PROTEIN-RELATED"/>
    <property type="match status" value="1"/>
</dbReference>
<evidence type="ECO:0000313" key="2">
    <source>
        <dbReference type="EMBL" id="KAG8380223.1"/>
    </source>
</evidence>
<feature type="region of interest" description="Disordered" evidence="1">
    <location>
        <begin position="70"/>
        <end position="95"/>
    </location>
</feature>
<organism evidence="2 3">
    <name type="scientific">Buddleja alternifolia</name>
    <dbReference type="NCBI Taxonomy" id="168488"/>
    <lineage>
        <taxon>Eukaryota</taxon>
        <taxon>Viridiplantae</taxon>
        <taxon>Streptophyta</taxon>
        <taxon>Embryophyta</taxon>
        <taxon>Tracheophyta</taxon>
        <taxon>Spermatophyta</taxon>
        <taxon>Magnoliopsida</taxon>
        <taxon>eudicotyledons</taxon>
        <taxon>Gunneridae</taxon>
        <taxon>Pentapetalae</taxon>
        <taxon>asterids</taxon>
        <taxon>lamiids</taxon>
        <taxon>Lamiales</taxon>
        <taxon>Scrophulariaceae</taxon>
        <taxon>Buddlejeae</taxon>
        <taxon>Buddleja</taxon>
    </lineage>
</organism>
<sequence length="156" mass="17981">MNKSLIFPTHENADYCSYEFDYQSDFVQFLEEARKNTKLSTSPREEEQLDVEKKSRKSWKNSLFSWLKSDKKSTTTKQSTTVYKPRRGQVSGPVQGNVAGNVVTIGRARRAVSGPLTGLFSRSMKRVDEYEVPYMCLGQFYDPHKFHSYGPLYLVT</sequence>
<evidence type="ECO:0000313" key="3">
    <source>
        <dbReference type="Proteomes" id="UP000826271"/>
    </source>
</evidence>
<protein>
    <submittedName>
        <fullName evidence="2">Uncharacterized protein</fullName>
    </submittedName>
</protein>
<feature type="region of interest" description="Disordered" evidence="1">
    <location>
        <begin position="37"/>
        <end position="57"/>
    </location>
</feature>
<feature type="compositionally biased region" description="Basic and acidic residues" evidence="1">
    <location>
        <begin position="43"/>
        <end position="53"/>
    </location>
</feature>
<dbReference type="AlphaFoldDB" id="A0AAV6XCG1"/>
<dbReference type="EMBL" id="WHWC01000007">
    <property type="protein sequence ID" value="KAG8380223.1"/>
    <property type="molecule type" value="Genomic_DNA"/>
</dbReference>
<reference evidence="2" key="1">
    <citation type="submission" date="2019-10" db="EMBL/GenBank/DDBJ databases">
        <authorList>
            <person name="Zhang R."/>
            <person name="Pan Y."/>
            <person name="Wang J."/>
            <person name="Ma R."/>
            <person name="Yu S."/>
        </authorList>
    </citation>
    <scope>NUCLEOTIDE SEQUENCE</scope>
    <source>
        <strain evidence="2">LA-IB0</strain>
        <tissue evidence="2">Leaf</tissue>
    </source>
</reference>
<gene>
    <name evidence="2" type="ORF">BUALT_Bualt07G0171000</name>
</gene>
<proteinExistence type="predicted"/>
<evidence type="ECO:0000256" key="1">
    <source>
        <dbReference type="SAM" id="MobiDB-lite"/>
    </source>
</evidence>
<dbReference type="PANTHER" id="PTHR35488:SF4">
    <property type="entry name" value="DUF4005 DOMAIN-CONTAINING PROTEIN"/>
    <property type="match status" value="1"/>
</dbReference>